<organism evidence="1 2">
    <name type="scientific">Rhododendron molle</name>
    <name type="common">Chinese azalea</name>
    <name type="synonym">Azalea mollis</name>
    <dbReference type="NCBI Taxonomy" id="49168"/>
    <lineage>
        <taxon>Eukaryota</taxon>
        <taxon>Viridiplantae</taxon>
        <taxon>Streptophyta</taxon>
        <taxon>Embryophyta</taxon>
        <taxon>Tracheophyta</taxon>
        <taxon>Spermatophyta</taxon>
        <taxon>Magnoliopsida</taxon>
        <taxon>eudicotyledons</taxon>
        <taxon>Gunneridae</taxon>
        <taxon>Pentapetalae</taxon>
        <taxon>asterids</taxon>
        <taxon>Ericales</taxon>
        <taxon>Ericaceae</taxon>
        <taxon>Ericoideae</taxon>
        <taxon>Rhodoreae</taxon>
        <taxon>Rhododendron</taxon>
    </lineage>
</organism>
<comment type="caution">
    <text evidence="1">The sequence shown here is derived from an EMBL/GenBank/DDBJ whole genome shotgun (WGS) entry which is preliminary data.</text>
</comment>
<accession>A0ACC0PQ64</accession>
<evidence type="ECO:0000313" key="2">
    <source>
        <dbReference type="Proteomes" id="UP001062846"/>
    </source>
</evidence>
<keyword evidence="2" id="KW-1185">Reference proteome</keyword>
<gene>
    <name evidence="1" type="ORF">RHMOL_Rhmol02G0075200</name>
</gene>
<protein>
    <submittedName>
        <fullName evidence="1">Uncharacterized protein</fullName>
    </submittedName>
</protein>
<dbReference type="EMBL" id="CM046389">
    <property type="protein sequence ID" value="KAI8566862.1"/>
    <property type="molecule type" value="Genomic_DNA"/>
</dbReference>
<evidence type="ECO:0000313" key="1">
    <source>
        <dbReference type="EMBL" id="KAI8566862.1"/>
    </source>
</evidence>
<name>A0ACC0PQ64_RHOML</name>
<dbReference type="Proteomes" id="UP001062846">
    <property type="component" value="Chromosome 2"/>
</dbReference>
<proteinExistence type="predicted"/>
<sequence>MASSSIGPIIQGGFKVQVGSGQQTLFWDIIWLGDVALKEVYPRLYLISTQKGLVISDMKEKARVRLADGI</sequence>
<reference evidence="1" key="1">
    <citation type="submission" date="2022-02" db="EMBL/GenBank/DDBJ databases">
        <title>Plant Genome Project.</title>
        <authorList>
            <person name="Zhang R.-G."/>
        </authorList>
    </citation>
    <scope>NUCLEOTIDE SEQUENCE</scope>
    <source>
        <strain evidence="1">AT1</strain>
    </source>
</reference>